<dbReference type="PANTHER" id="PTHR33096">
    <property type="entry name" value="CXC2 DOMAIN-CONTAINING PROTEIN"/>
    <property type="match status" value="1"/>
</dbReference>
<gene>
    <name evidence="1" type="ORF">ROHU_008483</name>
</gene>
<comment type="caution">
    <text evidence="1">The sequence shown here is derived from an EMBL/GenBank/DDBJ whole genome shotgun (WGS) entry which is preliminary data.</text>
</comment>
<evidence type="ECO:0000313" key="2">
    <source>
        <dbReference type="Proteomes" id="UP000290572"/>
    </source>
</evidence>
<dbReference type="Proteomes" id="UP000290572">
    <property type="component" value="Unassembled WGS sequence"/>
</dbReference>
<accession>A0A498M9L6</accession>
<protein>
    <submittedName>
        <fullName evidence="1">Uncharacterized protein</fullName>
    </submittedName>
</protein>
<dbReference type="Pfam" id="PF18758">
    <property type="entry name" value="KDZ"/>
    <property type="match status" value="1"/>
</dbReference>
<dbReference type="InterPro" id="IPR040521">
    <property type="entry name" value="KDZ"/>
</dbReference>
<dbReference type="PANTHER" id="PTHR33096:SF1">
    <property type="entry name" value="CXC1-LIKE CYSTEINE CLUSTER ASSOCIATED WITH KDZ TRANSPOSASES DOMAIN-CONTAINING PROTEIN"/>
    <property type="match status" value="1"/>
</dbReference>
<sequence length="216" mass="24388">MTRRWNVPDHWASDSGPRVRTGTTLTGVFSWLNYCNAEIGELDHYKRRWNLRIKGLPEKQNENLREEDGSAPSQSMCVHVNQKPALCGEPPSPDADGDMIVTLDANFGLVRKQSSGTSAVEPLHGTRVFVDEKDVEEYLLSHLDSSKPQEIKYSTRRLNGFGLTDREGMEWLCSFLQRFAKVTKEMTPSHHLDLLTDALSHYGRRKSTDLGLSTAV</sequence>
<reference evidence="1 2" key="1">
    <citation type="submission" date="2018-03" db="EMBL/GenBank/DDBJ databases">
        <title>Draft genome sequence of Rohu Carp (Labeo rohita).</title>
        <authorList>
            <person name="Das P."/>
            <person name="Kushwaha B."/>
            <person name="Joshi C.G."/>
            <person name="Kumar D."/>
            <person name="Nagpure N.S."/>
            <person name="Sahoo L."/>
            <person name="Das S.P."/>
            <person name="Bit A."/>
            <person name="Patnaik S."/>
            <person name="Meher P.K."/>
            <person name="Jayasankar P."/>
            <person name="Koringa P.G."/>
            <person name="Patel N.V."/>
            <person name="Hinsu A.T."/>
            <person name="Kumar R."/>
            <person name="Pandey M."/>
            <person name="Agarwal S."/>
            <person name="Srivastava S."/>
            <person name="Singh M."/>
            <person name="Iquebal M.A."/>
            <person name="Jaiswal S."/>
            <person name="Angadi U.B."/>
            <person name="Kumar N."/>
            <person name="Raza M."/>
            <person name="Shah T.M."/>
            <person name="Rai A."/>
            <person name="Jena J.K."/>
        </authorList>
    </citation>
    <scope>NUCLEOTIDE SEQUENCE [LARGE SCALE GENOMIC DNA]</scope>
    <source>
        <strain evidence="1">DASCIFA01</strain>
        <tissue evidence="1">Testis</tissue>
    </source>
</reference>
<dbReference type="AlphaFoldDB" id="A0A498M9L6"/>
<keyword evidence="2" id="KW-1185">Reference proteome</keyword>
<proteinExistence type="predicted"/>
<organism evidence="1 2">
    <name type="scientific">Labeo rohita</name>
    <name type="common">Indian major carp</name>
    <name type="synonym">Cyprinus rohita</name>
    <dbReference type="NCBI Taxonomy" id="84645"/>
    <lineage>
        <taxon>Eukaryota</taxon>
        <taxon>Metazoa</taxon>
        <taxon>Chordata</taxon>
        <taxon>Craniata</taxon>
        <taxon>Vertebrata</taxon>
        <taxon>Euteleostomi</taxon>
        <taxon>Actinopterygii</taxon>
        <taxon>Neopterygii</taxon>
        <taxon>Teleostei</taxon>
        <taxon>Ostariophysi</taxon>
        <taxon>Cypriniformes</taxon>
        <taxon>Cyprinidae</taxon>
        <taxon>Labeoninae</taxon>
        <taxon>Labeonini</taxon>
        <taxon>Labeo</taxon>
    </lineage>
</organism>
<dbReference type="EMBL" id="QBIY01012812">
    <property type="protein sequence ID" value="RXN16026.1"/>
    <property type="molecule type" value="Genomic_DNA"/>
</dbReference>
<evidence type="ECO:0000313" key="1">
    <source>
        <dbReference type="EMBL" id="RXN16026.1"/>
    </source>
</evidence>
<name>A0A498M9L6_LABRO</name>